<evidence type="ECO:0000313" key="1">
    <source>
        <dbReference type="EMBL" id="KAG5605924.1"/>
    </source>
</evidence>
<keyword evidence="2" id="KW-1185">Reference proteome</keyword>
<sequence length="63" mass="7299">MIQNAKMLKFLEFLGDIVLDLEDLKTFKSMKLEVAQESEWAKEKVVLNCGNSVFERNRVDSGY</sequence>
<dbReference type="Proteomes" id="UP000824120">
    <property type="component" value="Chromosome 5"/>
</dbReference>
<proteinExistence type="predicted"/>
<protein>
    <submittedName>
        <fullName evidence="1">Uncharacterized protein</fullName>
    </submittedName>
</protein>
<reference evidence="1 2" key="1">
    <citation type="submission" date="2020-09" db="EMBL/GenBank/DDBJ databases">
        <title>De no assembly of potato wild relative species, Solanum commersonii.</title>
        <authorList>
            <person name="Cho K."/>
        </authorList>
    </citation>
    <scope>NUCLEOTIDE SEQUENCE [LARGE SCALE GENOMIC DNA]</scope>
    <source>
        <strain evidence="1">LZ3.2</strain>
        <tissue evidence="1">Leaf</tissue>
    </source>
</reference>
<accession>A0A9J5Z3B2</accession>
<gene>
    <name evidence="1" type="ORF">H5410_027416</name>
</gene>
<comment type="caution">
    <text evidence="1">The sequence shown here is derived from an EMBL/GenBank/DDBJ whole genome shotgun (WGS) entry which is preliminary data.</text>
</comment>
<dbReference type="EMBL" id="JACXVP010000005">
    <property type="protein sequence ID" value="KAG5605924.1"/>
    <property type="molecule type" value="Genomic_DNA"/>
</dbReference>
<name>A0A9J5Z3B2_SOLCO</name>
<dbReference type="AlphaFoldDB" id="A0A9J5Z3B2"/>
<organism evidence="1 2">
    <name type="scientific">Solanum commersonii</name>
    <name type="common">Commerson's wild potato</name>
    <name type="synonym">Commerson's nightshade</name>
    <dbReference type="NCBI Taxonomy" id="4109"/>
    <lineage>
        <taxon>Eukaryota</taxon>
        <taxon>Viridiplantae</taxon>
        <taxon>Streptophyta</taxon>
        <taxon>Embryophyta</taxon>
        <taxon>Tracheophyta</taxon>
        <taxon>Spermatophyta</taxon>
        <taxon>Magnoliopsida</taxon>
        <taxon>eudicotyledons</taxon>
        <taxon>Gunneridae</taxon>
        <taxon>Pentapetalae</taxon>
        <taxon>asterids</taxon>
        <taxon>lamiids</taxon>
        <taxon>Solanales</taxon>
        <taxon>Solanaceae</taxon>
        <taxon>Solanoideae</taxon>
        <taxon>Solaneae</taxon>
        <taxon>Solanum</taxon>
    </lineage>
</organism>
<evidence type="ECO:0000313" key="2">
    <source>
        <dbReference type="Proteomes" id="UP000824120"/>
    </source>
</evidence>